<dbReference type="SUPFAM" id="SSF53474">
    <property type="entry name" value="alpha/beta-Hydrolases"/>
    <property type="match status" value="1"/>
</dbReference>
<gene>
    <name evidence="6" type="ORF">GCM10022232_51820</name>
</gene>
<dbReference type="PANTHER" id="PTHR11559">
    <property type="entry name" value="CARBOXYLESTERASE"/>
    <property type="match status" value="1"/>
</dbReference>
<dbReference type="Pfam" id="PF00135">
    <property type="entry name" value="COesterase"/>
    <property type="match status" value="1"/>
</dbReference>
<dbReference type="InterPro" id="IPR019826">
    <property type="entry name" value="Carboxylesterase_B_AS"/>
</dbReference>
<dbReference type="PROSITE" id="PS00941">
    <property type="entry name" value="CARBOXYLESTERASE_B_2"/>
    <property type="match status" value="1"/>
</dbReference>
<protein>
    <recommendedName>
        <fullName evidence="3">Carboxylic ester hydrolase</fullName>
        <ecNumber evidence="3">3.1.1.-</ecNumber>
    </recommendedName>
</protein>
<dbReference type="EC" id="3.1.1.-" evidence="3"/>
<evidence type="ECO:0000256" key="3">
    <source>
        <dbReference type="RuleBase" id="RU361235"/>
    </source>
</evidence>
<sequence>MRRTFRQLSAALVTAAVVPALALGAGHVAADSTGHPSKEQSTSVVRTESGPVRGSTEAGADRFLGLPYAAPPVRELRFAPPAAPASWKDVREADRQSPACLQFEPTGVREEQAVSEDCLYLDVYRPARTATTAKLPVMVWFHGGGHTQGTGVIYGGRTMAAKTDTIVISVNYRLGALGFLAHPALSALTPGGSGNYGRMDQLASLEWVQDNIARFGGDPGNVTIYGQSAGGSAVCDLMAMPSARGLFDQAIVQSATCLSDRTTLSAGEQSGVGFAQAVGCADAASEAVVTCLRKAWPGTLIAHQADYRGSSKVGGSLLPKSFKQAFEDGSWNAVPVMTGTTRSENRLLSTALAGITAQGYEDLVRRTYGDRAERVLELYPLSRFKSPYDAITQVQTDAQRACSMQQTAQVMAAKTPVYRYEFNDPTSATLYGFAVPGEDMSNAHSAELAYLFDFTLGEKPLTARQERLSDQMTRYWGAFAHHGDPNVKGAPAWPTYGPEQKVLQLRTAGASKVVTTFAADHHCDFWLA</sequence>
<evidence type="ECO:0000256" key="2">
    <source>
        <dbReference type="ARBA" id="ARBA00022801"/>
    </source>
</evidence>
<dbReference type="InterPro" id="IPR050309">
    <property type="entry name" value="Type-B_Carboxylest/Lipase"/>
</dbReference>
<reference evidence="7" key="1">
    <citation type="journal article" date="2019" name="Int. J. Syst. Evol. Microbiol.">
        <title>The Global Catalogue of Microorganisms (GCM) 10K type strain sequencing project: providing services to taxonomists for standard genome sequencing and annotation.</title>
        <authorList>
            <consortium name="The Broad Institute Genomics Platform"/>
            <consortium name="The Broad Institute Genome Sequencing Center for Infectious Disease"/>
            <person name="Wu L."/>
            <person name="Ma J."/>
        </authorList>
    </citation>
    <scope>NUCLEOTIDE SEQUENCE [LARGE SCALE GENOMIC DNA]</scope>
    <source>
        <strain evidence="7">JCM 16924</strain>
    </source>
</reference>
<dbReference type="EMBL" id="BAAAZX010000015">
    <property type="protein sequence ID" value="GAA4005885.1"/>
    <property type="molecule type" value="Genomic_DNA"/>
</dbReference>
<feature type="region of interest" description="Disordered" evidence="4">
    <location>
        <begin position="28"/>
        <end position="57"/>
    </location>
</feature>
<comment type="similarity">
    <text evidence="1 3">Belongs to the type-B carboxylesterase/lipase family.</text>
</comment>
<accession>A0ABP7S3C0</accession>
<comment type="caution">
    <text evidence="6">The sequence shown here is derived from an EMBL/GenBank/DDBJ whole genome shotgun (WGS) entry which is preliminary data.</text>
</comment>
<evidence type="ECO:0000256" key="1">
    <source>
        <dbReference type="ARBA" id="ARBA00005964"/>
    </source>
</evidence>
<evidence type="ECO:0000313" key="6">
    <source>
        <dbReference type="EMBL" id="GAA4005885.1"/>
    </source>
</evidence>
<dbReference type="InterPro" id="IPR002018">
    <property type="entry name" value="CarbesteraseB"/>
</dbReference>
<dbReference type="PROSITE" id="PS00122">
    <property type="entry name" value="CARBOXYLESTERASE_B_1"/>
    <property type="match status" value="1"/>
</dbReference>
<dbReference type="Proteomes" id="UP001500456">
    <property type="component" value="Unassembled WGS sequence"/>
</dbReference>
<dbReference type="Gene3D" id="3.40.50.1820">
    <property type="entry name" value="alpha/beta hydrolase"/>
    <property type="match status" value="1"/>
</dbReference>
<evidence type="ECO:0000256" key="4">
    <source>
        <dbReference type="SAM" id="MobiDB-lite"/>
    </source>
</evidence>
<feature type="signal peptide" evidence="3">
    <location>
        <begin position="1"/>
        <end position="22"/>
    </location>
</feature>
<proteinExistence type="inferred from homology"/>
<feature type="chain" id="PRO_5044999332" description="Carboxylic ester hydrolase" evidence="3">
    <location>
        <begin position="23"/>
        <end position="528"/>
    </location>
</feature>
<dbReference type="InterPro" id="IPR029058">
    <property type="entry name" value="AB_hydrolase_fold"/>
</dbReference>
<keyword evidence="7" id="KW-1185">Reference proteome</keyword>
<keyword evidence="3" id="KW-0732">Signal</keyword>
<evidence type="ECO:0000313" key="7">
    <source>
        <dbReference type="Proteomes" id="UP001500456"/>
    </source>
</evidence>
<keyword evidence="2 3" id="KW-0378">Hydrolase</keyword>
<dbReference type="RefSeq" id="WP_345566522.1">
    <property type="nucleotide sequence ID" value="NZ_BAAAZX010000015.1"/>
</dbReference>
<evidence type="ECO:0000259" key="5">
    <source>
        <dbReference type="Pfam" id="PF00135"/>
    </source>
</evidence>
<name>A0ABP7S3C0_9ACTN</name>
<organism evidence="6 7">
    <name type="scientific">Streptomyces plumbiresistens</name>
    <dbReference type="NCBI Taxonomy" id="511811"/>
    <lineage>
        <taxon>Bacteria</taxon>
        <taxon>Bacillati</taxon>
        <taxon>Actinomycetota</taxon>
        <taxon>Actinomycetes</taxon>
        <taxon>Kitasatosporales</taxon>
        <taxon>Streptomycetaceae</taxon>
        <taxon>Streptomyces</taxon>
    </lineage>
</organism>
<feature type="domain" description="Carboxylesterase type B" evidence="5">
    <location>
        <begin position="42"/>
        <end position="526"/>
    </location>
</feature>
<dbReference type="InterPro" id="IPR019819">
    <property type="entry name" value="Carboxylesterase_B_CS"/>
</dbReference>